<protein>
    <submittedName>
        <fullName evidence="3">EAL domain-containing protein</fullName>
    </submittedName>
</protein>
<dbReference type="SMART" id="SM00267">
    <property type="entry name" value="GGDEF"/>
    <property type="match status" value="1"/>
</dbReference>
<accession>A0A5B7YED4</accession>
<dbReference type="InterPro" id="IPR035919">
    <property type="entry name" value="EAL_sf"/>
</dbReference>
<dbReference type="PANTHER" id="PTHR33121:SF70">
    <property type="entry name" value="SIGNALING PROTEIN YKOW"/>
    <property type="match status" value="1"/>
</dbReference>
<evidence type="ECO:0000313" key="3">
    <source>
        <dbReference type="EMBL" id="QCZ93895.1"/>
    </source>
</evidence>
<dbReference type="Gene3D" id="3.20.20.450">
    <property type="entry name" value="EAL domain"/>
    <property type="match status" value="1"/>
</dbReference>
<dbReference type="SUPFAM" id="SSF141868">
    <property type="entry name" value="EAL domain-like"/>
    <property type="match status" value="1"/>
</dbReference>
<dbReference type="GO" id="GO:0071111">
    <property type="term" value="F:cyclic-guanylate-specific phosphodiesterase activity"/>
    <property type="evidence" value="ECO:0007669"/>
    <property type="project" value="InterPro"/>
</dbReference>
<dbReference type="InterPro" id="IPR029787">
    <property type="entry name" value="Nucleotide_cyclase"/>
</dbReference>
<dbReference type="Proteomes" id="UP000304912">
    <property type="component" value="Chromosome"/>
</dbReference>
<dbReference type="Pfam" id="PF00563">
    <property type="entry name" value="EAL"/>
    <property type="match status" value="1"/>
</dbReference>
<gene>
    <name evidence="3" type="ORF">FBQ74_10535</name>
</gene>
<dbReference type="RefSeq" id="WP_139756637.1">
    <property type="nucleotide sequence ID" value="NZ_CP039852.1"/>
</dbReference>
<dbReference type="CDD" id="cd01948">
    <property type="entry name" value="EAL"/>
    <property type="match status" value="1"/>
</dbReference>
<dbReference type="EMBL" id="CP039852">
    <property type="protein sequence ID" value="QCZ93895.1"/>
    <property type="molecule type" value="Genomic_DNA"/>
</dbReference>
<dbReference type="PROSITE" id="PS50883">
    <property type="entry name" value="EAL"/>
    <property type="match status" value="1"/>
</dbReference>
<dbReference type="SMART" id="SM00052">
    <property type="entry name" value="EAL"/>
    <property type="match status" value="1"/>
</dbReference>
<evidence type="ECO:0000313" key="4">
    <source>
        <dbReference type="Proteomes" id="UP000304912"/>
    </source>
</evidence>
<dbReference type="InterPro" id="IPR001633">
    <property type="entry name" value="EAL_dom"/>
</dbReference>
<evidence type="ECO:0000259" key="2">
    <source>
        <dbReference type="PROSITE" id="PS50887"/>
    </source>
</evidence>
<dbReference type="OrthoDB" id="8553030at2"/>
<dbReference type="KEGG" id="salk:FBQ74_10535"/>
<dbReference type="InterPro" id="IPR000160">
    <property type="entry name" value="GGDEF_dom"/>
</dbReference>
<feature type="domain" description="GGDEF" evidence="2">
    <location>
        <begin position="30"/>
        <end position="163"/>
    </location>
</feature>
<dbReference type="InterPro" id="IPR043128">
    <property type="entry name" value="Rev_trsase/Diguanyl_cyclase"/>
</dbReference>
<feature type="domain" description="EAL" evidence="1">
    <location>
        <begin position="173"/>
        <end position="426"/>
    </location>
</feature>
<dbReference type="AlphaFoldDB" id="A0A5B7YED4"/>
<dbReference type="PANTHER" id="PTHR33121">
    <property type="entry name" value="CYCLIC DI-GMP PHOSPHODIESTERASE PDEF"/>
    <property type="match status" value="1"/>
</dbReference>
<dbReference type="SUPFAM" id="SSF55073">
    <property type="entry name" value="Nucleotide cyclase"/>
    <property type="match status" value="1"/>
</dbReference>
<organism evidence="3 4">
    <name type="scientific">Salinimonas iocasae</name>
    <dbReference type="NCBI Taxonomy" id="2572577"/>
    <lineage>
        <taxon>Bacteria</taxon>
        <taxon>Pseudomonadati</taxon>
        <taxon>Pseudomonadota</taxon>
        <taxon>Gammaproteobacteria</taxon>
        <taxon>Alteromonadales</taxon>
        <taxon>Alteromonadaceae</taxon>
        <taxon>Alteromonas/Salinimonas group</taxon>
        <taxon>Salinimonas</taxon>
    </lineage>
</organism>
<dbReference type="Pfam" id="PF00990">
    <property type="entry name" value="GGDEF"/>
    <property type="match status" value="1"/>
</dbReference>
<sequence length="439" mass="48643">MMRTLFKTLSAIPGRTAFIQRAETVGLSCERCAALIVDIAGFSDVSTSMSQVSGDRLLLQIANRLSSLFDDVAAFGRLNGDVFAIMFTSNTTSGAMRQRAEALTTHFAKPVSCSEHTFLAEFHIGAVVGRQKRFCVSAFITQGESALRQAKKNRYERFAIASASSPVFETGQRVALKADLHRAISQHELELYFQPKVNLQTLEIIGAECLLRWNHPADGIILPGPIIQAAQSYQMMRELAYWTLQQACCALSYLTKQHIFIPLSVNISPTQLYDSQLIPHIQSLCHDFDLDPSRLELELTEDVALSNSAMVNEQITRLRQIGVGVAIDDFGKGYSNLTAIRDLPISSLKVDKAFVLQLHRDPMNEAILQAACLIGEAKGCEVVAEGIESVTHLHILRHLNVTKGQGFLFSKAISFRDFIALYRQEIIIGSSPLRQKLTQ</sequence>
<reference evidence="3 4" key="1">
    <citation type="submission" date="2019-04" db="EMBL/GenBank/DDBJ databases">
        <title>Salinimonas iocasae sp. nov., a halophilic bacterium isolated from the outer tube casing of tubeworms in Okinawa Trough.</title>
        <authorList>
            <person name="Zhang H."/>
            <person name="Wang H."/>
            <person name="Li C."/>
        </authorList>
    </citation>
    <scope>NUCLEOTIDE SEQUENCE [LARGE SCALE GENOMIC DNA]</scope>
    <source>
        <strain evidence="3 4">KX18D6</strain>
    </source>
</reference>
<dbReference type="InterPro" id="IPR050706">
    <property type="entry name" value="Cyclic-di-GMP_PDE-like"/>
</dbReference>
<dbReference type="PROSITE" id="PS50887">
    <property type="entry name" value="GGDEF"/>
    <property type="match status" value="1"/>
</dbReference>
<keyword evidence="4" id="KW-1185">Reference proteome</keyword>
<dbReference type="Gene3D" id="3.30.70.270">
    <property type="match status" value="1"/>
</dbReference>
<proteinExistence type="predicted"/>
<evidence type="ECO:0000259" key="1">
    <source>
        <dbReference type="PROSITE" id="PS50883"/>
    </source>
</evidence>
<name>A0A5B7YED4_9ALTE</name>